<dbReference type="AlphaFoldDB" id="A0A1G7T280"/>
<feature type="transmembrane region" description="Helical" evidence="5">
    <location>
        <begin position="57"/>
        <end position="74"/>
    </location>
</feature>
<feature type="transmembrane region" description="Helical" evidence="5">
    <location>
        <begin position="225"/>
        <end position="244"/>
    </location>
</feature>
<proteinExistence type="predicted"/>
<keyword evidence="7" id="KW-1185">Reference proteome</keyword>
<feature type="transmembrane region" description="Helical" evidence="5">
    <location>
        <begin position="94"/>
        <end position="112"/>
    </location>
</feature>
<reference evidence="7" key="1">
    <citation type="submission" date="2016-10" db="EMBL/GenBank/DDBJ databases">
        <authorList>
            <person name="Varghese N."/>
            <person name="Submissions S."/>
        </authorList>
    </citation>
    <scope>NUCLEOTIDE SEQUENCE [LARGE SCALE GENOMIC DNA]</scope>
    <source>
        <strain evidence="7">DSM 8344</strain>
    </source>
</reference>
<accession>A0A1G7T280</accession>
<name>A0A1G7T280_9FIRM</name>
<dbReference type="OrthoDB" id="2039442at2"/>
<feature type="transmembrane region" description="Helical" evidence="5">
    <location>
        <begin position="12"/>
        <end position="45"/>
    </location>
</feature>
<evidence type="ECO:0000256" key="3">
    <source>
        <dbReference type="ARBA" id="ARBA00022989"/>
    </source>
</evidence>
<evidence type="ECO:0000256" key="4">
    <source>
        <dbReference type="ARBA" id="ARBA00023136"/>
    </source>
</evidence>
<dbReference type="EMBL" id="FNCP01000002">
    <property type="protein sequence ID" value="SDG29385.1"/>
    <property type="molecule type" value="Genomic_DNA"/>
</dbReference>
<dbReference type="GO" id="GO:0005886">
    <property type="term" value="C:plasma membrane"/>
    <property type="evidence" value="ECO:0007669"/>
    <property type="project" value="UniProtKB-ARBA"/>
</dbReference>
<keyword evidence="2 5" id="KW-0812">Transmembrane</keyword>
<feature type="transmembrane region" description="Helical" evidence="5">
    <location>
        <begin position="264"/>
        <end position="282"/>
    </location>
</feature>
<evidence type="ECO:0000256" key="5">
    <source>
        <dbReference type="SAM" id="Phobius"/>
    </source>
</evidence>
<keyword evidence="3 5" id="KW-1133">Transmembrane helix</keyword>
<evidence type="ECO:0000313" key="6">
    <source>
        <dbReference type="EMBL" id="SDG29385.1"/>
    </source>
</evidence>
<dbReference type="CDD" id="cd16914">
    <property type="entry name" value="EcfT"/>
    <property type="match status" value="1"/>
</dbReference>
<protein>
    <submittedName>
        <fullName evidence="6">Energy-coupling factor transport system permease protein</fullName>
    </submittedName>
</protein>
<dbReference type="RefSeq" id="WP_092329282.1">
    <property type="nucleotide sequence ID" value="NZ_FNCP01000002.1"/>
</dbReference>
<dbReference type="InterPro" id="IPR003339">
    <property type="entry name" value="ABC/ECF_trnsptr_transmembrane"/>
</dbReference>
<gene>
    <name evidence="6" type="ORF">SAMN05443529_10270</name>
</gene>
<organism evidence="6 7">
    <name type="scientific">Desulfosporosinus hippei DSM 8344</name>
    <dbReference type="NCBI Taxonomy" id="1121419"/>
    <lineage>
        <taxon>Bacteria</taxon>
        <taxon>Bacillati</taxon>
        <taxon>Bacillota</taxon>
        <taxon>Clostridia</taxon>
        <taxon>Eubacteriales</taxon>
        <taxon>Desulfitobacteriaceae</taxon>
        <taxon>Desulfosporosinus</taxon>
    </lineage>
</organism>
<dbReference type="Proteomes" id="UP000198656">
    <property type="component" value="Unassembled WGS sequence"/>
</dbReference>
<evidence type="ECO:0000256" key="1">
    <source>
        <dbReference type="ARBA" id="ARBA00004141"/>
    </source>
</evidence>
<dbReference type="Pfam" id="PF02361">
    <property type="entry name" value="CbiQ"/>
    <property type="match status" value="1"/>
</dbReference>
<evidence type="ECO:0000256" key="2">
    <source>
        <dbReference type="ARBA" id="ARBA00022692"/>
    </source>
</evidence>
<sequence>MNRAFTTFHPAVSFTFFAVMLIFTMLFLHPVFLGLTLIPALIFSIILNGRKGVKFSLLFYLPMFLLISIANPLLNHRGRTVLFYLIDNPITLEAVLYGICSAVSLIAIFAWFSCYNKVITADKFLYLFAKISPAVALLITMSMRMTSKLKYQLKTISNAQHTIGLDQSAGNFKERVKNGMRVISILLSWSMEDAIETADSMKARGYGLKNRTTFSLFKFDKRDGLVLAVISVLGAICLVGYFLGYGTLQFYPSIKPLDLSIQAIGLYFVFAALALLPIIIEVRESYKWRSCK</sequence>
<evidence type="ECO:0000313" key="7">
    <source>
        <dbReference type="Proteomes" id="UP000198656"/>
    </source>
</evidence>
<keyword evidence="4 5" id="KW-0472">Membrane</keyword>
<comment type="subcellular location">
    <subcellularLocation>
        <location evidence="1">Membrane</location>
        <topology evidence="1">Multi-pass membrane protein</topology>
    </subcellularLocation>
</comment>
<dbReference type="STRING" id="1121419.SAMN05443529_10270"/>